<comment type="catalytic activity">
    <reaction evidence="5">
        <text>D-glucose 6-phosphate + UDP-alpha-D-glucose = alpha,alpha-trehalose 6-phosphate + UDP + H(+)</text>
        <dbReference type="Rhea" id="RHEA:18889"/>
        <dbReference type="ChEBI" id="CHEBI:15378"/>
        <dbReference type="ChEBI" id="CHEBI:58223"/>
        <dbReference type="ChEBI" id="CHEBI:58429"/>
        <dbReference type="ChEBI" id="CHEBI:58885"/>
        <dbReference type="ChEBI" id="CHEBI:61548"/>
        <dbReference type="EC" id="2.4.1.15"/>
    </reaction>
</comment>
<name>A0A2P6NXZ0_9EUKA</name>
<dbReference type="Gene3D" id="3.40.50.2000">
    <property type="entry name" value="Glycogen Phosphorylase B"/>
    <property type="match status" value="2"/>
</dbReference>
<organism evidence="6 7">
    <name type="scientific">Planoprotostelium fungivorum</name>
    <dbReference type="NCBI Taxonomy" id="1890364"/>
    <lineage>
        <taxon>Eukaryota</taxon>
        <taxon>Amoebozoa</taxon>
        <taxon>Evosea</taxon>
        <taxon>Variosea</taxon>
        <taxon>Cavosteliida</taxon>
        <taxon>Cavosteliaceae</taxon>
        <taxon>Planoprotostelium</taxon>
    </lineage>
</organism>
<dbReference type="Pfam" id="PF00982">
    <property type="entry name" value="Glyco_transf_20"/>
    <property type="match status" value="1"/>
</dbReference>
<dbReference type="FunFam" id="3.40.50.2000:FF:000035">
    <property type="entry name" value="Trehalose-6-phosphate synthase"/>
    <property type="match status" value="1"/>
</dbReference>
<dbReference type="AlphaFoldDB" id="A0A2P6NXZ0"/>
<dbReference type="OrthoDB" id="755951at2759"/>
<dbReference type="GO" id="GO:0004805">
    <property type="term" value="F:trehalose-phosphatase activity"/>
    <property type="evidence" value="ECO:0007669"/>
    <property type="project" value="TreeGrafter"/>
</dbReference>
<evidence type="ECO:0000256" key="2">
    <source>
        <dbReference type="ARBA" id="ARBA00012538"/>
    </source>
</evidence>
<keyword evidence="3" id="KW-0328">Glycosyltransferase</keyword>
<evidence type="ECO:0000313" key="6">
    <source>
        <dbReference type="EMBL" id="PRP88824.1"/>
    </source>
</evidence>
<dbReference type="InParanoid" id="A0A2P6NXZ0"/>
<dbReference type="SUPFAM" id="SSF53756">
    <property type="entry name" value="UDP-Glycosyltransferase/glycogen phosphorylase"/>
    <property type="match status" value="1"/>
</dbReference>
<evidence type="ECO:0000256" key="5">
    <source>
        <dbReference type="ARBA" id="ARBA00048039"/>
    </source>
</evidence>
<dbReference type="Pfam" id="PF02358">
    <property type="entry name" value="Trehalose_PPase"/>
    <property type="match status" value="1"/>
</dbReference>
<proteinExistence type="inferred from homology"/>
<dbReference type="FunFam" id="3.40.50.2000:FF:000010">
    <property type="entry name" value="Alpha,alpha-trehalose-phosphate synthase"/>
    <property type="match status" value="1"/>
</dbReference>
<keyword evidence="4" id="KW-0808">Transferase</keyword>
<dbReference type="InterPro" id="IPR001830">
    <property type="entry name" value="Glyco_trans_20"/>
</dbReference>
<comment type="similarity">
    <text evidence="1">In the N-terminal section; belongs to the glycosyltransferase 20 family.</text>
</comment>
<dbReference type="PANTHER" id="PTHR10788">
    <property type="entry name" value="TREHALOSE-6-PHOSPHATE SYNTHASE"/>
    <property type="match status" value="1"/>
</dbReference>
<dbReference type="EC" id="2.4.1.15" evidence="2"/>
<sequence length="767" mass="86984">MNLSLKRAQTISALKEHMGRVIVVSNRLPVSASYDADKDNWTFTMSSGGLVAGLEGVKKKLPFLWIGWTGQVIPKEQQKKFEEQLLAQHNCIPVYLDEKVAEEFYNGFSNGVLWPLFHYLLEESGSSYREHLWKSYLTANQAFADVVSKTMRATDLVWVHDYHLMKLPEMLRKMQPAVRLGFFLHIPFPTSEIYQIIPVRNALLQGVLNCDMIGFHTYDYARHFITACSRLLGCETTPAGVHYEGKFIPLVISPVGIDPDKFENELRTDAVQKIIGDFQTSFKDKKVFLAVDRLDYIKGIPHRLRAFQLMLETYPEWRGKAILIQVAVPSRTEVEQYKKLKIEVETLVGHINGEYGDLDYQPIHYLFKSTPFPELCALYRISDAALVTSIRDGMNLVAQEYIACQNEKHGILILSEFAGSASSLSGAYLVNPWNTHALADAMHDAITMTDEEKKGRFDVLSKYIHTHTACNWGESFIKDLDRVSKASALINKTPKLTVDLIQEKYLAAKKRLIVLCTDGALIAYASLPFLASPSRKLTDVLHRLSKDEHNIVYISSGRDRNTLQQWFGNLPVGLAAEHGFFFRPVVDETSANEGGNPLMGSGALTTVDDNGWYFPGHIDLSWKGRIVPILTHFTERTPGSFFEEKETCLTWHYRSTDRETSFGEFRAQELRNVLDNTTTPAQVIMCERSVEVRPFECSQANMLKKIMTRHPEHDMVIYIGEPTNLDFDQQPQVIDCGVGKKGQGYFLPDTTEVLRFLEKLADNPLSS</sequence>
<dbReference type="InterPro" id="IPR023214">
    <property type="entry name" value="HAD_sf"/>
</dbReference>
<evidence type="ECO:0000256" key="3">
    <source>
        <dbReference type="ARBA" id="ARBA00022676"/>
    </source>
</evidence>
<dbReference type="PANTHER" id="PTHR10788:SF106">
    <property type="entry name" value="BCDNA.GH08860"/>
    <property type="match status" value="1"/>
</dbReference>
<evidence type="ECO:0000313" key="7">
    <source>
        <dbReference type="Proteomes" id="UP000241769"/>
    </source>
</evidence>
<dbReference type="InterPro" id="IPR003337">
    <property type="entry name" value="Trehalose_PPase"/>
</dbReference>
<dbReference type="InterPro" id="IPR012766">
    <property type="entry name" value="Trehalose_OtsA"/>
</dbReference>
<protein>
    <recommendedName>
        <fullName evidence="2">alpha,alpha-trehalose-phosphate synthase (UDP-forming)</fullName>
        <ecNumber evidence="2">2.4.1.15</ecNumber>
    </recommendedName>
</protein>
<dbReference type="NCBIfam" id="NF011071">
    <property type="entry name" value="PRK14501.1"/>
    <property type="match status" value="1"/>
</dbReference>
<dbReference type="EMBL" id="MDYQ01000007">
    <property type="protein sequence ID" value="PRP88824.1"/>
    <property type="molecule type" value="Genomic_DNA"/>
</dbReference>
<dbReference type="STRING" id="1890364.A0A2P6NXZ0"/>
<comment type="caution">
    <text evidence="6">The sequence shown here is derived from an EMBL/GenBank/DDBJ whole genome shotgun (WGS) entry which is preliminary data.</text>
</comment>
<dbReference type="GO" id="GO:0005992">
    <property type="term" value="P:trehalose biosynthetic process"/>
    <property type="evidence" value="ECO:0007669"/>
    <property type="project" value="InterPro"/>
</dbReference>
<dbReference type="CDD" id="cd03788">
    <property type="entry name" value="GT20_TPS"/>
    <property type="match status" value="1"/>
</dbReference>
<dbReference type="Gene3D" id="3.40.50.1000">
    <property type="entry name" value="HAD superfamily/HAD-like"/>
    <property type="match status" value="1"/>
</dbReference>
<dbReference type="Proteomes" id="UP000241769">
    <property type="component" value="Unassembled WGS sequence"/>
</dbReference>
<reference evidence="6 7" key="1">
    <citation type="journal article" date="2018" name="Genome Biol. Evol.">
        <title>Multiple Roots of Fruiting Body Formation in Amoebozoa.</title>
        <authorList>
            <person name="Hillmann F."/>
            <person name="Forbes G."/>
            <person name="Novohradska S."/>
            <person name="Ferling I."/>
            <person name="Riege K."/>
            <person name="Groth M."/>
            <person name="Westermann M."/>
            <person name="Marz M."/>
            <person name="Spaller T."/>
            <person name="Winckler T."/>
            <person name="Schaap P."/>
            <person name="Glockner G."/>
        </authorList>
    </citation>
    <scope>NUCLEOTIDE SEQUENCE [LARGE SCALE GENOMIC DNA]</scope>
    <source>
        <strain evidence="6 7">Jena</strain>
    </source>
</reference>
<evidence type="ECO:0000256" key="1">
    <source>
        <dbReference type="ARBA" id="ARBA00005409"/>
    </source>
</evidence>
<accession>A0A2P6NXZ0</accession>
<keyword evidence="7" id="KW-1185">Reference proteome</keyword>
<dbReference type="FunCoup" id="A0A2P6NXZ0">
    <property type="interactions" value="27"/>
</dbReference>
<dbReference type="GO" id="GO:0003825">
    <property type="term" value="F:alpha,alpha-trehalose-phosphate synthase (UDP-forming) activity"/>
    <property type="evidence" value="ECO:0007669"/>
    <property type="project" value="UniProtKB-EC"/>
</dbReference>
<dbReference type="Gene3D" id="3.30.70.1020">
    <property type="entry name" value="Trehalose-6-phosphate phosphatase related protein, domain 2"/>
    <property type="match status" value="1"/>
</dbReference>
<dbReference type="InterPro" id="IPR036412">
    <property type="entry name" value="HAD-like_sf"/>
</dbReference>
<dbReference type="NCBIfam" id="TIGR02400">
    <property type="entry name" value="trehalose_OtsA"/>
    <property type="match status" value="1"/>
</dbReference>
<dbReference type="GO" id="GO:0005829">
    <property type="term" value="C:cytosol"/>
    <property type="evidence" value="ECO:0007669"/>
    <property type="project" value="TreeGrafter"/>
</dbReference>
<evidence type="ECO:0000256" key="4">
    <source>
        <dbReference type="ARBA" id="ARBA00022679"/>
    </source>
</evidence>
<gene>
    <name evidence="6" type="ORF">PROFUN_00292</name>
</gene>
<dbReference type="SUPFAM" id="SSF56784">
    <property type="entry name" value="HAD-like"/>
    <property type="match status" value="1"/>
</dbReference>